<evidence type="ECO:0000256" key="9">
    <source>
        <dbReference type="ARBA" id="ARBA00022833"/>
    </source>
</evidence>
<keyword evidence="7" id="KW-0228">DNA excision</keyword>
<dbReference type="InterPro" id="IPR027417">
    <property type="entry name" value="P-loop_NTPase"/>
</dbReference>
<gene>
    <name evidence="18" type="ORF">H9751_03190</name>
</gene>
<keyword evidence="4" id="KW-0677">Repeat</keyword>
<keyword evidence="5" id="KW-0547">Nucleotide-binding</keyword>
<evidence type="ECO:0000256" key="13">
    <source>
        <dbReference type="ARBA" id="ARBA00023204"/>
    </source>
</evidence>
<evidence type="ECO:0000256" key="14">
    <source>
        <dbReference type="ARBA" id="ARBA00038000"/>
    </source>
</evidence>
<dbReference type="SUPFAM" id="SSF52540">
    <property type="entry name" value="P-loop containing nucleoside triphosphate hydrolases"/>
    <property type="match status" value="2"/>
</dbReference>
<dbReference type="Gene3D" id="3.40.50.300">
    <property type="entry name" value="P-loop containing nucleotide triphosphate hydrolases"/>
    <property type="match status" value="2"/>
</dbReference>
<dbReference type="PANTHER" id="PTHR43152">
    <property type="entry name" value="UVRABC SYSTEM PROTEIN A"/>
    <property type="match status" value="1"/>
</dbReference>
<evidence type="ECO:0000256" key="6">
    <source>
        <dbReference type="ARBA" id="ARBA00022763"/>
    </source>
</evidence>
<keyword evidence="13" id="KW-0234">DNA repair</keyword>
<dbReference type="PROSITE" id="PS50893">
    <property type="entry name" value="ABC_TRANSPORTER_2"/>
    <property type="match status" value="2"/>
</dbReference>
<keyword evidence="6" id="KW-0227">DNA damage</keyword>
<evidence type="ECO:0000256" key="2">
    <source>
        <dbReference type="ARBA" id="ARBA00022490"/>
    </source>
</evidence>
<evidence type="ECO:0000256" key="11">
    <source>
        <dbReference type="ARBA" id="ARBA00022881"/>
    </source>
</evidence>
<comment type="similarity">
    <text evidence="14">Belongs to the ABC transporter superfamily. UvrA family.</text>
</comment>
<dbReference type="GO" id="GO:0003677">
    <property type="term" value="F:DNA binding"/>
    <property type="evidence" value="ECO:0007669"/>
    <property type="project" value="UniProtKB-KW"/>
</dbReference>
<dbReference type="EMBL" id="DWVP01000004">
    <property type="protein sequence ID" value="HJC84552.1"/>
    <property type="molecule type" value="Genomic_DNA"/>
</dbReference>
<dbReference type="Gene3D" id="1.20.1580.10">
    <property type="entry name" value="ABC transporter ATPase like domain"/>
    <property type="match status" value="2"/>
</dbReference>
<evidence type="ECO:0000256" key="4">
    <source>
        <dbReference type="ARBA" id="ARBA00022737"/>
    </source>
</evidence>
<keyword evidence="12" id="KW-0238">DNA-binding</keyword>
<dbReference type="GO" id="GO:0008270">
    <property type="term" value="F:zinc ion binding"/>
    <property type="evidence" value="ECO:0007669"/>
    <property type="project" value="UniProtKB-KW"/>
</dbReference>
<feature type="domain" description="ABC transporter" evidence="17">
    <location>
        <begin position="440"/>
        <end position="745"/>
    </location>
</feature>
<dbReference type="GO" id="GO:0005737">
    <property type="term" value="C:cytoplasm"/>
    <property type="evidence" value="ECO:0007669"/>
    <property type="project" value="UniProtKB-SubCell"/>
</dbReference>
<dbReference type="GO" id="GO:0016887">
    <property type="term" value="F:ATP hydrolysis activity"/>
    <property type="evidence" value="ECO:0007669"/>
    <property type="project" value="InterPro"/>
</dbReference>
<evidence type="ECO:0000259" key="17">
    <source>
        <dbReference type="PROSITE" id="PS50893"/>
    </source>
</evidence>
<keyword evidence="8" id="KW-0863">Zinc-finger</keyword>
<accession>A0A9D2TN75</accession>
<comment type="subcellular location">
    <subcellularLocation>
        <location evidence="1">Cytoplasm</location>
    </subcellularLocation>
</comment>
<evidence type="ECO:0000256" key="3">
    <source>
        <dbReference type="ARBA" id="ARBA00022723"/>
    </source>
</evidence>
<evidence type="ECO:0000313" key="18">
    <source>
        <dbReference type="EMBL" id="HJC84552.1"/>
    </source>
</evidence>
<evidence type="ECO:0000256" key="16">
    <source>
        <dbReference type="ARBA" id="ARBA00042156"/>
    </source>
</evidence>
<dbReference type="PANTHER" id="PTHR43152:SF3">
    <property type="entry name" value="UVRABC SYSTEM PROTEIN A"/>
    <property type="match status" value="1"/>
</dbReference>
<keyword evidence="9" id="KW-0862">Zinc</keyword>
<sequence>MSKSAQIQDITVTGARTNNLANIDVRIPKHRFTVVTGVSGSGKSSLVFDTIAAEAERAAAAGYPSFVRNRLPQHPPADIDRIEGLTFATVIDQRRFSGNARSTVATAVDVAGALRILFSRFGSPSAGFSPEYNPNDPAGMCPSCEGLGEQRIIDEDALIDPGKSLRDGAIRFPTFGPGSYHHKRFIESGLADPDVPWSQLPQPARNALLYAVDLRLQNPGPGYPAHGVFDGIVPRLRKRYVDSSPSRMTTVERAGLEQVVHTRTCPECGGARINAAARRSLIQGRSIADWSDTPVSELVEVLDDAATELGDAAAPALETIGEALQNLVTVGLGYLTLGRPSPSLSGGEAQRVKIVRQLGSPLTDVTYIFDEPSAGLHAHDVGRLVQLLCALRDRGNTVLVVEHNPAVIRAADHVVELGPGAGDDGGEVMRTGTDTATVPLTITSAKREPTGWFTVENACSNNFRNVTAQIPAGVLTVVTGVAGSGKSSLVTDDFATQNPEFTVISQLPLRGGRRSTPLTVLGVSDEVRSVFAAAGRSRGLGSSWFSKNSTGACPECKGRGKVITDLAFLDDIERPCEACGGSGFNEDALSVHVAGHSIAEVADMRPLELSELLGGSAGRRLHCMERVGLGYLSVGRTLDTLSGGERQRLQLAQHIADAEADGSAPLRIILDEPTSGLHSADVERLLSLVDDLIDHGATVVVIEHSLQVAAHADHVVDIGPGAGLDGGRVVFSGSPSELVTSGTLTGEHFRESLT</sequence>
<dbReference type="InterPro" id="IPR041552">
    <property type="entry name" value="UvrA_DNA-bd"/>
</dbReference>
<keyword evidence="3" id="KW-0479">Metal-binding</keyword>
<name>A0A9D2TN75_9CORY</name>
<keyword evidence="10" id="KW-0067">ATP-binding</keyword>
<dbReference type="InterPro" id="IPR017871">
    <property type="entry name" value="ABC_transporter-like_CS"/>
</dbReference>
<keyword evidence="2" id="KW-0963">Cytoplasm</keyword>
<proteinExistence type="inferred from homology"/>
<dbReference type="Proteomes" id="UP000823858">
    <property type="component" value="Unassembled WGS sequence"/>
</dbReference>
<protein>
    <recommendedName>
        <fullName evidence="15">UvrABC system protein A</fullName>
    </recommendedName>
    <alternativeName>
        <fullName evidence="16">Excinuclease ABC subunit A</fullName>
    </alternativeName>
</protein>
<dbReference type="InterPro" id="IPR003439">
    <property type="entry name" value="ABC_transporter-like_ATP-bd"/>
</dbReference>
<dbReference type="AlphaFoldDB" id="A0A9D2TN75"/>
<comment type="caution">
    <text evidence="18">The sequence shown here is derived from an EMBL/GenBank/DDBJ whole genome shotgun (WGS) entry which is preliminary data.</text>
</comment>
<reference evidence="18" key="1">
    <citation type="journal article" date="2021" name="PeerJ">
        <title>Extensive microbial diversity within the chicken gut microbiome revealed by metagenomics and culture.</title>
        <authorList>
            <person name="Gilroy R."/>
            <person name="Ravi A."/>
            <person name="Getino M."/>
            <person name="Pursley I."/>
            <person name="Horton D.L."/>
            <person name="Alikhan N.F."/>
            <person name="Baker D."/>
            <person name="Gharbi K."/>
            <person name="Hall N."/>
            <person name="Watson M."/>
            <person name="Adriaenssens E.M."/>
            <person name="Foster-Nyarko E."/>
            <person name="Jarju S."/>
            <person name="Secka A."/>
            <person name="Antonio M."/>
            <person name="Oren A."/>
            <person name="Chaudhuri R.R."/>
            <person name="La Ragione R."/>
            <person name="Hildebrand F."/>
            <person name="Pallen M.J."/>
        </authorList>
    </citation>
    <scope>NUCLEOTIDE SEQUENCE</scope>
    <source>
        <strain evidence="18">ChiHjej13B12-4958</strain>
    </source>
</reference>
<evidence type="ECO:0000256" key="5">
    <source>
        <dbReference type="ARBA" id="ARBA00022741"/>
    </source>
</evidence>
<dbReference type="Pfam" id="PF17755">
    <property type="entry name" value="UvrA_DNA-bind"/>
    <property type="match status" value="1"/>
</dbReference>
<organism evidence="18 19">
    <name type="scientific">Candidatus Corynebacterium faecigallinarum</name>
    <dbReference type="NCBI Taxonomy" id="2838528"/>
    <lineage>
        <taxon>Bacteria</taxon>
        <taxon>Bacillati</taxon>
        <taxon>Actinomycetota</taxon>
        <taxon>Actinomycetes</taxon>
        <taxon>Mycobacteriales</taxon>
        <taxon>Corynebacteriaceae</taxon>
        <taxon>Corynebacterium</taxon>
    </lineage>
</organism>
<keyword evidence="11" id="KW-0267">Excision nuclease</keyword>
<evidence type="ECO:0000256" key="12">
    <source>
        <dbReference type="ARBA" id="ARBA00023125"/>
    </source>
</evidence>
<evidence type="ECO:0000256" key="15">
    <source>
        <dbReference type="ARBA" id="ARBA00039316"/>
    </source>
</evidence>
<reference evidence="18" key="2">
    <citation type="submission" date="2021-04" db="EMBL/GenBank/DDBJ databases">
        <authorList>
            <person name="Gilroy R."/>
        </authorList>
    </citation>
    <scope>NUCLEOTIDE SEQUENCE</scope>
    <source>
        <strain evidence="18">ChiHjej13B12-4958</strain>
    </source>
</reference>
<evidence type="ECO:0000256" key="10">
    <source>
        <dbReference type="ARBA" id="ARBA00022840"/>
    </source>
</evidence>
<dbReference type="GO" id="GO:0004518">
    <property type="term" value="F:nuclease activity"/>
    <property type="evidence" value="ECO:0007669"/>
    <property type="project" value="UniProtKB-KW"/>
</dbReference>
<feature type="domain" description="ABC transporter" evidence="17">
    <location>
        <begin position="5"/>
        <end position="444"/>
    </location>
</feature>
<evidence type="ECO:0000256" key="1">
    <source>
        <dbReference type="ARBA" id="ARBA00004496"/>
    </source>
</evidence>
<dbReference type="GO" id="GO:0006281">
    <property type="term" value="P:DNA repair"/>
    <property type="evidence" value="ECO:0007669"/>
    <property type="project" value="UniProtKB-KW"/>
</dbReference>
<evidence type="ECO:0000313" key="19">
    <source>
        <dbReference type="Proteomes" id="UP000823858"/>
    </source>
</evidence>
<dbReference type="PROSITE" id="PS00211">
    <property type="entry name" value="ABC_TRANSPORTER_1"/>
    <property type="match status" value="1"/>
</dbReference>
<dbReference type="Gene3D" id="1.10.8.280">
    <property type="entry name" value="ABC transporter ATPase domain-like"/>
    <property type="match status" value="1"/>
</dbReference>
<dbReference type="GO" id="GO:0005524">
    <property type="term" value="F:ATP binding"/>
    <property type="evidence" value="ECO:0007669"/>
    <property type="project" value="UniProtKB-KW"/>
</dbReference>
<evidence type="ECO:0000256" key="7">
    <source>
        <dbReference type="ARBA" id="ARBA00022769"/>
    </source>
</evidence>
<evidence type="ECO:0000256" key="8">
    <source>
        <dbReference type="ARBA" id="ARBA00022771"/>
    </source>
</evidence>